<feature type="transmembrane region" description="Helical" evidence="1">
    <location>
        <begin position="65"/>
        <end position="84"/>
    </location>
</feature>
<feature type="transmembrane region" description="Helical" evidence="1">
    <location>
        <begin position="36"/>
        <end position="59"/>
    </location>
</feature>
<accession>A0A1M5CF64</accession>
<evidence type="ECO:0000313" key="2">
    <source>
        <dbReference type="EMBL" id="SHF53316.1"/>
    </source>
</evidence>
<keyword evidence="1" id="KW-0472">Membrane</keyword>
<reference evidence="2 3" key="1">
    <citation type="submission" date="2016-11" db="EMBL/GenBank/DDBJ databases">
        <authorList>
            <person name="Jaros S."/>
            <person name="Januszkiewicz K."/>
            <person name="Wedrychowicz H."/>
        </authorList>
    </citation>
    <scope>NUCLEOTIDE SEQUENCE [LARGE SCALE GENOMIC DNA]</scope>
    <source>
        <strain evidence="2 3">DSM 16112</strain>
    </source>
</reference>
<sequence>MKISSALQNAARARLNAWMAQRLPRNDTLVLTQRNLYVLPTGVSLFLALTLLVLLVASINYQANLGFLLSFMLAASAFVSVLVAHGNLRGLHARLQVPEPVFAGQPLTLRAQLHHSGRGTRHSIEWLAQQPSASFTAQGQADGATMADIPPGENTALRLGLAALPRGLHPCPTLVLQTHYPIGTFRVWGLWRPASTLVVYPSPETNAPPLPRTHAPGMAGAAATRTQSLELDGFRTYQRGDPLKTILWKKAATAMVTGTGDWVRRDQQDLHETELWLDHSHTGLSHPEAILSRLCAWVLEADQAQVRYGLRLPQREVPIGSGTAHLHQCLRTLAESTP</sequence>
<dbReference type="Proteomes" id="UP000184327">
    <property type="component" value="Unassembled WGS sequence"/>
</dbReference>
<evidence type="ECO:0000313" key="3">
    <source>
        <dbReference type="Proteomes" id="UP000184327"/>
    </source>
</evidence>
<dbReference type="RefSeq" id="WP_084523193.1">
    <property type="nucleotide sequence ID" value="NZ_FQUZ01000027.1"/>
</dbReference>
<dbReference type="EMBL" id="FQUZ01000027">
    <property type="protein sequence ID" value="SHF53316.1"/>
    <property type="molecule type" value="Genomic_DNA"/>
</dbReference>
<proteinExistence type="predicted"/>
<protein>
    <submittedName>
        <fullName evidence="2">Uncharacterized conserved protein, DUF58 family, contains vWF domain</fullName>
    </submittedName>
</protein>
<name>A0A1M5CF64_9BURK</name>
<gene>
    <name evidence="2" type="ORF">SAMN02745117_02142</name>
</gene>
<evidence type="ECO:0000256" key="1">
    <source>
        <dbReference type="SAM" id="Phobius"/>
    </source>
</evidence>
<dbReference type="STRING" id="1122156.SAMN02745117_02142"/>
<dbReference type="PANTHER" id="PTHR34351">
    <property type="entry name" value="SLR1927 PROTEIN-RELATED"/>
    <property type="match status" value="1"/>
</dbReference>
<dbReference type="PANTHER" id="PTHR34351:SF1">
    <property type="entry name" value="SLR1927 PROTEIN"/>
    <property type="match status" value="1"/>
</dbReference>
<keyword evidence="1" id="KW-0812">Transmembrane</keyword>
<keyword evidence="1" id="KW-1133">Transmembrane helix</keyword>
<organism evidence="2 3">
    <name type="scientific">Lampropedia hyalina DSM 16112</name>
    <dbReference type="NCBI Taxonomy" id="1122156"/>
    <lineage>
        <taxon>Bacteria</taxon>
        <taxon>Pseudomonadati</taxon>
        <taxon>Pseudomonadota</taxon>
        <taxon>Betaproteobacteria</taxon>
        <taxon>Burkholderiales</taxon>
        <taxon>Comamonadaceae</taxon>
        <taxon>Lampropedia</taxon>
    </lineage>
</organism>
<dbReference type="AlphaFoldDB" id="A0A1M5CF64"/>
<keyword evidence="3" id="KW-1185">Reference proteome</keyword>